<proteinExistence type="predicted"/>
<evidence type="ECO:0000313" key="1">
    <source>
        <dbReference type="EMBL" id="KMP04090.1"/>
    </source>
</evidence>
<dbReference type="EMBL" id="DS028094">
    <property type="protein sequence ID" value="KMP04090.1"/>
    <property type="molecule type" value="Genomic_DNA"/>
</dbReference>
<evidence type="ECO:0000313" key="2">
    <source>
        <dbReference type="Proteomes" id="UP000054565"/>
    </source>
</evidence>
<dbReference type="AlphaFoldDB" id="A0A0J6Y8Q7"/>
<reference evidence="2" key="1">
    <citation type="journal article" date="2010" name="Genome Res.">
        <title>Population genomic sequencing of Coccidioides fungi reveals recent hybridization and transposon control.</title>
        <authorList>
            <person name="Neafsey D.E."/>
            <person name="Barker B.M."/>
            <person name="Sharpton T.J."/>
            <person name="Stajich J.E."/>
            <person name="Park D.J."/>
            <person name="Whiston E."/>
            <person name="Hung C.-Y."/>
            <person name="McMahan C."/>
            <person name="White J."/>
            <person name="Sykes S."/>
            <person name="Heiman D."/>
            <person name="Young S."/>
            <person name="Zeng Q."/>
            <person name="Abouelleil A."/>
            <person name="Aftuck L."/>
            <person name="Bessette D."/>
            <person name="Brown A."/>
            <person name="FitzGerald M."/>
            <person name="Lui A."/>
            <person name="Macdonald J.P."/>
            <person name="Priest M."/>
            <person name="Orbach M.J."/>
            <person name="Galgiani J.N."/>
            <person name="Kirkland T.N."/>
            <person name="Cole G.T."/>
            <person name="Birren B.W."/>
            <person name="Henn M.R."/>
            <person name="Taylor J.W."/>
            <person name="Rounsley S.D."/>
        </authorList>
    </citation>
    <scope>NUCLEOTIDE SEQUENCE [LARGE SCALE GENOMIC DNA]</scope>
    <source>
        <strain evidence="2">RMSCC 2394</strain>
    </source>
</reference>
<accession>A0A0J6Y8Q7</accession>
<protein>
    <submittedName>
        <fullName evidence="1">Uncharacterized protein</fullName>
    </submittedName>
</protein>
<sequence length="44" mass="4979">MSFICGSALYKLMSSEIGERKFRTDDLGAHGGTQEQFWGHIEMI</sequence>
<organism evidence="1 2">
    <name type="scientific">Coccidioides immitis RMSCC 2394</name>
    <dbReference type="NCBI Taxonomy" id="404692"/>
    <lineage>
        <taxon>Eukaryota</taxon>
        <taxon>Fungi</taxon>
        <taxon>Dikarya</taxon>
        <taxon>Ascomycota</taxon>
        <taxon>Pezizomycotina</taxon>
        <taxon>Eurotiomycetes</taxon>
        <taxon>Eurotiomycetidae</taxon>
        <taxon>Onygenales</taxon>
        <taxon>Onygenaceae</taxon>
        <taxon>Coccidioides</taxon>
    </lineage>
</organism>
<gene>
    <name evidence="1" type="ORF">CIRG_03781</name>
</gene>
<name>A0A0J6Y8Q7_COCIT</name>
<dbReference type="Proteomes" id="UP000054565">
    <property type="component" value="Unassembled WGS sequence"/>
</dbReference>